<keyword evidence="5" id="KW-0520">NAD</keyword>
<evidence type="ECO:0000313" key="15">
    <source>
        <dbReference type="Proteomes" id="UP001309876"/>
    </source>
</evidence>
<dbReference type="NCBIfam" id="NF010052">
    <property type="entry name" value="PRK13529.1"/>
    <property type="match status" value="1"/>
</dbReference>
<dbReference type="PIRSF" id="PIRSF000106">
    <property type="entry name" value="ME"/>
    <property type="match status" value="1"/>
</dbReference>
<feature type="binding site" evidence="10">
    <location>
        <position position="255"/>
    </location>
    <ligand>
        <name>a divalent metal cation</name>
        <dbReference type="ChEBI" id="CHEBI:60240"/>
    </ligand>
</feature>
<comment type="similarity">
    <text evidence="2 11">Belongs to the malic enzymes family.</text>
</comment>
<evidence type="ECO:0000256" key="8">
    <source>
        <dbReference type="PIRSR" id="PIRSR000106-1"/>
    </source>
</evidence>
<dbReference type="GO" id="GO:0005829">
    <property type="term" value="C:cytosol"/>
    <property type="evidence" value="ECO:0007669"/>
    <property type="project" value="TreeGrafter"/>
</dbReference>
<feature type="active site" description="Proton acceptor" evidence="8">
    <location>
        <position position="184"/>
    </location>
</feature>
<dbReference type="SUPFAM" id="SSF51735">
    <property type="entry name" value="NAD(P)-binding Rossmann-fold domains"/>
    <property type="match status" value="1"/>
</dbReference>
<evidence type="ECO:0000256" key="3">
    <source>
        <dbReference type="ARBA" id="ARBA00011738"/>
    </source>
</evidence>
<evidence type="ECO:0000256" key="5">
    <source>
        <dbReference type="ARBA" id="ARBA00023027"/>
    </source>
</evidence>
<evidence type="ECO:0000256" key="1">
    <source>
        <dbReference type="ARBA" id="ARBA00001936"/>
    </source>
</evidence>
<dbReference type="Proteomes" id="UP001309876">
    <property type="component" value="Unassembled WGS sequence"/>
</dbReference>
<dbReference type="SMART" id="SM00919">
    <property type="entry name" value="Malic_M"/>
    <property type="match status" value="1"/>
</dbReference>
<dbReference type="Gene3D" id="3.40.50.720">
    <property type="entry name" value="NAD(P)-binding Rossmann-like Domain"/>
    <property type="match status" value="1"/>
</dbReference>
<evidence type="ECO:0000256" key="11">
    <source>
        <dbReference type="RuleBase" id="RU003426"/>
    </source>
</evidence>
<dbReference type="InterPro" id="IPR001891">
    <property type="entry name" value="Malic_OxRdtase"/>
</dbReference>
<feature type="binding site" evidence="9">
    <location>
        <position position="426"/>
    </location>
    <ligand>
        <name>(S)-malate</name>
        <dbReference type="ChEBI" id="CHEBI:15589"/>
    </ligand>
</feature>
<proteinExistence type="inferred from homology"/>
<evidence type="ECO:0000256" key="9">
    <source>
        <dbReference type="PIRSR" id="PIRSR000106-2"/>
    </source>
</evidence>
<dbReference type="GO" id="GO:0006108">
    <property type="term" value="P:malate metabolic process"/>
    <property type="evidence" value="ECO:0007669"/>
    <property type="project" value="TreeGrafter"/>
</dbReference>
<accession>A0AAN7Y897</accession>
<dbReference type="InterPro" id="IPR036291">
    <property type="entry name" value="NAD(P)-bd_dom_sf"/>
</dbReference>
<evidence type="ECO:0000259" key="12">
    <source>
        <dbReference type="SMART" id="SM00919"/>
    </source>
</evidence>
<evidence type="ECO:0000256" key="2">
    <source>
        <dbReference type="ARBA" id="ARBA00008785"/>
    </source>
</evidence>
<organism evidence="14 15">
    <name type="scientific">Lithohypha guttulata</name>
    <dbReference type="NCBI Taxonomy" id="1690604"/>
    <lineage>
        <taxon>Eukaryota</taxon>
        <taxon>Fungi</taxon>
        <taxon>Dikarya</taxon>
        <taxon>Ascomycota</taxon>
        <taxon>Pezizomycotina</taxon>
        <taxon>Eurotiomycetes</taxon>
        <taxon>Chaetothyriomycetidae</taxon>
        <taxon>Chaetothyriales</taxon>
        <taxon>Trichomeriaceae</taxon>
        <taxon>Lithohypha</taxon>
    </lineage>
</organism>
<dbReference type="GO" id="GO:0046872">
    <property type="term" value="F:metal ion binding"/>
    <property type="evidence" value="ECO:0007669"/>
    <property type="project" value="UniProtKB-KW"/>
</dbReference>
<dbReference type="InterPro" id="IPR012301">
    <property type="entry name" value="Malic_N_dom"/>
</dbReference>
<evidence type="ECO:0000256" key="10">
    <source>
        <dbReference type="PIRSR" id="PIRSR000106-3"/>
    </source>
</evidence>
<dbReference type="GO" id="GO:0051287">
    <property type="term" value="F:NAD binding"/>
    <property type="evidence" value="ECO:0007669"/>
    <property type="project" value="InterPro"/>
</dbReference>
<dbReference type="FunFam" id="3.40.50.10380:FF:000001">
    <property type="entry name" value="NAD-dependent malic enzyme"/>
    <property type="match status" value="1"/>
</dbReference>
<dbReference type="GO" id="GO:0016829">
    <property type="term" value="F:lyase activity"/>
    <property type="evidence" value="ECO:0007669"/>
    <property type="project" value="UniProtKB-KW"/>
</dbReference>
<feature type="binding site" evidence="10">
    <location>
        <position position="279"/>
    </location>
    <ligand>
        <name>a divalent metal cation</name>
        <dbReference type="ChEBI" id="CHEBI:60240"/>
    </ligand>
</feature>
<dbReference type="Gene3D" id="3.40.50.10380">
    <property type="entry name" value="Malic enzyme, N-terminal domain"/>
    <property type="match status" value="1"/>
</dbReference>
<comment type="subunit">
    <text evidence="3">Homodimer.</text>
</comment>
<keyword evidence="4 10" id="KW-0479">Metal-binding</keyword>
<dbReference type="Pfam" id="PF03949">
    <property type="entry name" value="Malic_M"/>
    <property type="match status" value="1"/>
</dbReference>
<comment type="cofactor">
    <cofactor evidence="10">
        <name>Mg(2+)</name>
        <dbReference type="ChEBI" id="CHEBI:18420"/>
    </cofactor>
    <cofactor evidence="10">
        <name>Mn(2+)</name>
        <dbReference type="ChEBI" id="CHEBI:29035"/>
    </cofactor>
    <text evidence="10">Divalent metal cations. Prefers magnesium or manganese.</text>
</comment>
<comment type="cofactor">
    <cofactor evidence="1">
        <name>Mn(2+)</name>
        <dbReference type="ChEBI" id="CHEBI:29035"/>
    </cofactor>
</comment>
<dbReference type="PANTHER" id="PTHR23406">
    <property type="entry name" value="MALIC ENZYME-RELATED"/>
    <property type="match status" value="1"/>
</dbReference>
<evidence type="ECO:0000256" key="4">
    <source>
        <dbReference type="ARBA" id="ARBA00022723"/>
    </source>
</evidence>
<evidence type="ECO:0000313" key="14">
    <source>
        <dbReference type="EMBL" id="KAK5088948.1"/>
    </source>
</evidence>
<dbReference type="InterPro" id="IPR046346">
    <property type="entry name" value="Aminoacid_DH-like_N_sf"/>
</dbReference>
<keyword evidence="15" id="KW-1185">Reference proteome</keyword>
<dbReference type="SMART" id="SM01274">
    <property type="entry name" value="malic"/>
    <property type="match status" value="1"/>
</dbReference>
<keyword evidence="6" id="KW-0464">Manganese</keyword>
<dbReference type="GO" id="GO:0005739">
    <property type="term" value="C:mitochondrion"/>
    <property type="evidence" value="ECO:0007669"/>
    <property type="project" value="TreeGrafter"/>
</dbReference>
<feature type="domain" description="Malic enzyme N-terminal" evidence="13">
    <location>
        <begin position="85"/>
        <end position="270"/>
    </location>
</feature>
<dbReference type="PROSITE" id="PS00331">
    <property type="entry name" value="MALIC_ENZYMES"/>
    <property type="match status" value="1"/>
</dbReference>
<reference evidence="14 15" key="1">
    <citation type="submission" date="2023-08" db="EMBL/GenBank/DDBJ databases">
        <title>Black Yeasts Isolated from many extreme environments.</title>
        <authorList>
            <person name="Coleine C."/>
            <person name="Stajich J.E."/>
            <person name="Selbmann L."/>
        </authorList>
    </citation>
    <scope>NUCLEOTIDE SEQUENCE [LARGE SCALE GENOMIC DNA]</scope>
    <source>
        <strain evidence="14 15">CCFEE 5910</strain>
    </source>
</reference>
<feature type="active site" description="Proton donor" evidence="8">
    <location>
        <position position="108"/>
    </location>
</feature>
<evidence type="ECO:0000256" key="7">
    <source>
        <dbReference type="ARBA" id="ARBA00023239"/>
    </source>
</evidence>
<dbReference type="PRINTS" id="PR00072">
    <property type="entry name" value="MALOXRDTASE"/>
</dbReference>
<keyword evidence="7" id="KW-0456">Lyase</keyword>
<dbReference type="SUPFAM" id="SSF53223">
    <property type="entry name" value="Aminoacid dehydrogenase-like, N-terminal domain"/>
    <property type="match status" value="1"/>
</dbReference>
<dbReference type="InterPro" id="IPR015884">
    <property type="entry name" value="Malic_enzyme_CS"/>
</dbReference>
<dbReference type="GO" id="GO:0004471">
    <property type="term" value="F:malate dehydrogenase (decarboxylating) (NAD+) activity"/>
    <property type="evidence" value="ECO:0007669"/>
    <property type="project" value="TreeGrafter"/>
</dbReference>
<comment type="caution">
    <text evidence="14">The sequence shown here is derived from an EMBL/GenBank/DDBJ whole genome shotgun (WGS) entry which is preliminary data.</text>
</comment>
<gene>
    <name evidence="14" type="primary">MAE1</name>
    <name evidence="14" type="ORF">LTR05_003172</name>
</gene>
<feature type="domain" description="Malic enzyme NAD-binding" evidence="12">
    <location>
        <begin position="280"/>
        <end position="541"/>
    </location>
</feature>
<dbReference type="InterPro" id="IPR037062">
    <property type="entry name" value="Malic_N_dom_sf"/>
</dbReference>
<keyword evidence="11 14" id="KW-0560">Oxidoreductase</keyword>
<evidence type="ECO:0000259" key="13">
    <source>
        <dbReference type="SMART" id="SM01274"/>
    </source>
</evidence>
<feature type="binding site" evidence="9">
    <location>
        <position position="470"/>
    </location>
    <ligand>
        <name>(S)-malate</name>
        <dbReference type="ChEBI" id="CHEBI:15589"/>
    </ligand>
</feature>
<dbReference type="Pfam" id="PF00390">
    <property type="entry name" value="malic"/>
    <property type="match status" value="1"/>
</dbReference>
<sequence length="588" mass="64739">MGKYDDLPLADRGPIKVPYKGRALLNEPYYNKGTAFSHNERHKLDLDGMLPTNLQTLKQQVDRAYEQYSELETDLEKNTFMTSLQEQNLVLYFRVILEHLKEMFSIIYTPTEGAAIENYSRVFRRADGCFLTIMHPDEVENRLSKFVVPGADDGGVDYIVVSDGEQILGIGDQGIGGILISIAKLALTTICAGVHPDRCLGVVLDTGTNNEKLLKDDLYLGVKQNRVRGKQYDEFVNSFVKSVKKLFPKAYIHFEDFGVHNARRLLNEYRGEHAVFNDDVQGTGCVTLASVMAAAKLSDIKLGDLRVLSYGAGSAGTGITEQIAAAVANNAGISKEDAKKQMFLVDKQGLLLDNDDSLSIAQKPFAHPASKWSLSDDERKDLKTLIGKIKPHVLIGTSTNPGAFTEDAVREMAKHVEHPIIFPLSNPTRLHEAKPEDLIKWTDGKAFVATGSPFPPVKYNDKTYEIAECNNSVCFPGIGLGCVLGKTKLLSDGMLVAAVSALADETPAVKQNDPTKELCPGVEQARDVSVKIAMGVLKQAAKENLLGVQNVPLDNDKELEEWVRAQMWDASYRELVFEEGKGTAKTDS</sequence>
<dbReference type="PANTHER" id="PTHR23406:SF34">
    <property type="entry name" value="NAD-DEPENDENT MALIC ENZYME, MITOCHONDRIAL"/>
    <property type="match status" value="1"/>
</dbReference>
<dbReference type="FunFam" id="3.40.50.720:FF:000182">
    <property type="entry name" value="NAD-dependent malic enzyme"/>
    <property type="match status" value="1"/>
</dbReference>
<dbReference type="InterPro" id="IPR012302">
    <property type="entry name" value="Malic_NAD-bd"/>
</dbReference>
<protein>
    <recommendedName>
        <fullName evidence="11">Malic enzyme</fullName>
    </recommendedName>
</protein>
<dbReference type="AlphaFoldDB" id="A0AAN7Y897"/>
<name>A0AAN7Y897_9EURO</name>
<dbReference type="EMBL" id="JAVRRJ010000002">
    <property type="protein sequence ID" value="KAK5088948.1"/>
    <property type="molecule type" value="Genomic_DNA"/>
</dbReference>
<feature type="binding site" evidence="10">
    <location>
        <position position="256"/>
    </location>
    <ligand>
        <name>a divalent metal cation</name>
        <dbReference type="ChEBI" id="CHEBI:60240"/>
    </ligand>
</feature>
<evidence type="ECO:0000256" key="6">
    <source>
        <dbReference type="ARBA" id="ARBA00023211"/>
    </source>
</evidence>